<dbReference type="InterPro" id="IPR005482">
    <property type="entry name" value="Biotin_COase_C"/>
</dbReference>
<evidence type="ECO:0000313" key="29">
    <source>
        <dbReference type="EnsemblPlants" id="Pp3c13_14480V3.1"/>
    </source>
</evidence>
<keyword evidence="9" id="KW-0436">Ligase</keyword>
<accession>A0A2K1JLW1</accession>
<dbReference type="FunFam" id="3.90.226.10:FF:000010">
    <property type="entry name" value="acetyl-CoA carboxylase isoform X2"/>
    <property type="match status" value="1"/>
</dbReference>
<dbReference type="Pfam" id="PF00364">
    <property type="entry name" value="Biotin_lipoyl"/>
    <property type="match status" value="1"/>
</dbReference>
<evidence type="ECO:0000256" key="7">
    <source>
        <dbReference type="ARBA" id="ARBA00022533"/>
    </source>
</evidence>
<dbReference type="SUPFAM" id="SSF51230">
    <property type="entry name" value="Single hybrid motif"/>
    <property type="match status" value="1"/>
</dbReference>
<dbReference type="GO" id="GO:0005829">
    <property type="term" value="C:cytosol"/>
    <property type="evidence" value="ECO:0007669"/>
    <property type="project" value="UniProtKB-SubCell"/>
</dbReference>
<comment type="catalytic activity">
    <reaction evidence="21">
        <text>N(6)-biotinyl-L-lysyl-[protein] + hydrogencarbonate + ATP = N(6)-carboxybiotinyl-L-lysyl-[protein] + ADP + phosphate + H(+)</text>
        <dbReference type="Rhea" id="RHEA:13501"/>
        <dbReference type="Rhea" id="RHEA-COMP:10505"/>
        <dbReference type="Rhea" id="RHEA-COMP:10506"/>
        <dbReference type="ChEBI" id="CHEBI:15378"/>
        <dbReference type="ChEBI" id="CHEBI:17544"/>
        <dbReference type="ChEBI" id="CHEBI:30616"/>
        <dbReference type="ChEBI" id="CHEBI:43474"/>
        <dbReference type="ChEBI" id="CHEBI:83144"/>
        <dbReference type="ChEBI" id="CHEBI:83145"/>
        <dbReference type="ChEBI" id="CHEBI:456216"/>
        <dbReference type="EC" id="6.3.4.14"/>
    </reaction>
</comment>
<dbReference type="InterPro" id="IPR016185">
    <property type="entry name" value="PreATP-grasp_dom_sf"/>
</dbReference>
<reference evidence="28 30" key="2">
    <citation type="journal article" date="2018" name="Plant J.">
        <title>The Physcomitrella patens chromosome-scale assembly reveals moss genome structure and evolution.</title>
        <authorList>
            <person name="Lang D."/>
            <person name="Ullrich K.K."/>
            <person name="Murat F."/>
            <person name="Fuchs J."/>
            <person name="Jenkins J."/>
            <person name="Haas F.B."/>
            <person name="Piednoel M."/>
            <person name="Gundlach H."/>
            <person name="Van Bel M."/>
            <person name="Meyberg R."/>
            <person name="Vives C."/>
            <person name="Morata J."/>
            <person name="Symeonidi A."/>
            <person name="Hiss M."/>
            <person name="Muchero W."/>
            <person name="Kamisugi Y."/>
            <person name="Saleh O."/>
            <person name="Blanc G."/>
            <person name="Decker E.L."/>
            <person name="van Gessel N."/>
            <person name="Grimwood J."/>
            <person name="Hayes R.D."/>
            <person name="Graham S.W."/>
            <person name="Gunter L.E."/>
            <person name="McDaniel S.F."/>
            <person name="Hoernstein S.N.W."/>
            <person name="Larsson A."/>
            <person name="Li F.W."/>
            <person name="Perroud P.F."/>
            <person name="Phillips J."/>
            <person name="Ranjan P."/>
            <person name="Rokshar D.S."/>
            <person name="Rothfels C.J."/>
            <person name="Schneider L."/>
            <person name="Shu S."/>
            <person name="Stevenson D.W."/>
            <person name="Thummler F."/>
            <person name="Tillich M."/>
            <person name="Villarreal Aguilar J.C."/>
            <person name="Widiez T."/>
            <person name="Wong G.K."/>
            <person name="Wymore A."/>
            <person name="Zhang Y."/>
            <person name="Zimmer A.D."/>
            <person name="Quatrano R.S."/>
            <person name="Mayer K.F.X."/>
            <person name="Goodstein D."/>
            <person name="Casacuberta J.M."/>
            <person name="Vandepoele K."/>
            <person name="Reski R."/>
            <person name="Cuming A.C."/>
            <person name="Tuskan G.A."/>
            <person name="Maumus F."/>
            <person name="Salse J."/>
            <person name="Schmutz J."/>
            <person name="Rensing S.A."/>
        </authorList>
    </citation>
    <scope>NUCLEOTIDE SEQUENCE [LARGE SCALE GENOMIC DNA]</scope>
    <source>
        <strain evidence="29 30">cv. Gransden 2004</strain>
    </source>
</reference>
<dbReference type="Pfam" id="PF08326">
    <property type="entry name" value="ACC_central"/>
    <property type="match status" value="1"/>
</dbReference>
<evidence type="ECO:0000259" key="27">
    <source>
        <dbReference type="PROSITE" id="PS50989"/>
    </source>
</evidence>
<keyword evidence="17" id="KW-0464">Manganese</keyword>
<feature type="domain" description="CoA carboxyltransferase C-terminal" evidence="27">
    <location>
        <begin position="1854"/>
        <end position="2168"/>
    </location>
</feature>
<dbReference type="PROSITE" id="PS50975">
    <property type="entry name" value="ATP_GRASP"/>
    <property type="match status" value="1"/>
</dbReference>
<dbReference type="InterPro" id="IPR011761">
    <property type="entry name" value="ATP-grasp"/>
</dbReference>
<keyword evidence="6" id="KW-0444">Lipid biosynthesis</keyword>
<dbReference type="InterPro" id="IPR011762">
    <property type="entry name" value="COA_CT_N"/>
</dbReference>
<keyword evidence="19" id="KW-0511">Multifunctional enzyme</keyword>
<evidence type="ECO:0000256" key="15">
    <source>
        <dbReference type="ARBA" id="ARBA00023098"/>
    </source>
</evidence>
<dbReference type="GO" id="GO:0005524">
    <property type="term" value="F:ATP binding"/>
    <property type="evidence" value="ECO:0007669"/>
    <property type="project" value="UniProtKB-UniRule"/>
</dbReference>
<evidence type="ECO:0000259" key="25">
    <source>
        <dbReference type="PROSITE" id="PS50979"/>
    </source>
</evidence>
<keyword evidence="15" id="KW-0443">Lipid metabolism</keyword>
<dbReference type="EMBL" id="ABEU02000013">
    <property type="protein sequence ID" value="PNR42532.1"/>
    <property type="molecule type" value="Genomic_DNA"/>
</dbReference>
<comment type="subcellular location">
    <subcellularLocation>
        <location evidence="2">Cytoplasm</location>
        <location evidence="2">Cytosol</location>
    </subcellularLocation>
</comment>
<keyword evidence="12" id="KW-0276">Fatty acid metabolism</keyword>
<dbReference type="InterPro" id="IPR000089">
    <property type="entry name" value="Biotin_lipoyl"/>
</dbReference>
<dbReference type="PROSITE" id="PS50979">
    <property type="entry name" value="BC"/>
    <property type="match status" value="1"/>
</dbReference>
<dbReference type="SMART" id="SM00878">
    <property type="entry name" value="Biotin_carb_C"/>
    <property type="match status" value="1"/>
</dbReference>
<name>A0A2K1JLW1_PHYPA</name>
<protein>
    <submittedName>
        <fullName evidence="28 29">Uncharacterized protein</fullName>
    </submittedName>
</protein>
<reference evidence="29" key="3">
    <citation type="submission" date="2020-12" db="UniProtKB">
        <authorList>
            <consortium name="EnsemblPlants"/>
        </authorList>
    </citation>
    <scope>IDENTIFICATION</scope>
</reference>
<dbReference type="GO" id="GO:2001295">
    <property type="term" value="P:malonyl-CoA biosynthetic process"/>
    <property type="evidence" value="ECO:0007669"/>
    <property type="project" value="UniProtKB-UniPathway"/>
</dbReference>
<dbReference type="PANTHER" id="PTHR45728">
    <property type="entry name" value="ACETYL-COA CARBOXYLASE, ISOFORM A"/>
    <property type="match status" value="1"/>
</dbReference>
<dbReference type="FunFam" id="3.30.1490.20:FF:000003">
    <property type="entry name" value="acetyl-CoA carboxylase isoform X1"/>
    <property type="match status" value="1"/>
</dbReference>
<dbReference type="GO" id="GO:0003989">
    <property type="term" value="F:acetyl-CoA carboxylase activity"/>
    <property type="evidence" value="ECO:0000318"/>
    <property type="project" value="GO_Central"/>
</dbReference>
<evidence type="ECO:0000256" key="4">
    <source>
        <dbReference type="ARBA" id="ARBA00011738"/>
    </source>
</evidence>
<dbReference type="InterPro" id="IPR013815">
    <property type="entry name" value="ATP_grasp_subdomain_1"/>
</dbReference>
<dbReference type="GO" id="GO:0004075">
    <property type="term" value="F:biotin carboxylase activity"/>
    <property type="evidence" value="ECO:0007669"/>
    <property type="project" value="UniProtKB-EC"/>
</dbReference>
<dbReference type="KEGG" id="ppp:112290690"/>
<dbReference type="FunCoup" id="A0A2K1JLW1">
    <property type="interactions" value="2897"/>
</dbReference>
<evidence type="ECO:0000256" key="1">
    <source>
        <dbReference type="ARBA" id="ARBA00001953"/>
    </source>
</evidence>
<dbReference type="InterPro" id="IPR001882">
    <property type="entry name" value="Biotin_BS"/>
</dbReference>
<dbReference type="SUPFAM" id="SSF52096">
    <property type="entry name" value="ClpP/crotonase"/>
    <property type="match status" value="2"/>
</dbReference>
<dbReference type="Gene3D" id="2.40.50.100">
    <property type="match status" value="1"/>
</dbReference>
<dbReference type="PROSITE" id="PS00188">
    <property type="entry name" value="BIOTIN"/>
    <property type="match status" value="1"/>
</dbReference>
<dbReference type="Gene3D" id="3.90.1770.10">
    <property type="entry name" value="PreATP-grasp domain"/>
    <property type="match status" value="1"/>
</dbReference>
<dbReference type="InterPro" id="IPR034733">
    <property type="entry name" value="AcCoA_carboxyl_beta"/>
</dbReference>
<evidence type="ECO:0000259" key="23">
    <source>
        <dbReference type="PROSITE" id="PS50968"/>
    </source>
</evidence>
<evidence type="ECO:0000256" key="8">
    <source>
        <dbReference type="ARBA" id="ARBA00022553"/>
    </source>
</evidence>
<dbReference type="InterPro" id="IPR011763">
    <property type="entry name" value="COA_CT_C"/>
</dbReference>
<dbReference type="FunFam" id="3.30.470.20:FF:000043">
    <property type="entry name" value="acetyl-CoA carboxylase 1-like"/>
    <property type="match status" value="1"/>
</dbReference>
<organism evidence="28">
    <name type="scientific">Physcomitrium patens</name>
    <name type="common">Spreading-leaved earth moss</name>
    <name type="synonym">Physcomitrella patens</name>
    <dbReference type="NCBI Taxonomy" id="3218"/>
    <lineage>
        <taxon>Eukaryota</taxon>
        <taxon>Viridiplantae</taxon>
        <taxon>Streptophyta</taxon>
        <taxon>Embryophyta</taxon>
        <taxon>Bryophyta</taxon>
        <taxon>Bryophytina</taxon>
        <taxon>Bryopsida</taxon>
        <taxon>Funariidae</taxon>
        <taxon>Funariales</taxon>
        <taxon>Funariaceae</taxon>
        <taxon>Physcomitrium</taxon>
    </lineage>
</organism>
<dbReference type="RefSeq" id="XP_024393038.1">
    <property type="nucleotide sequence ID" value="XM_024537270.2"/>
</dbReference>
<dbReference type="InterPro" id="IPR011054">
    <property type="entry name" value="Rudment_hybrid_motif"/>
</dbReference>
<dbReference type="Gene3D" id="3.90.226.10">
    <property type="entry name" value="2-enoyl-CoA Hydratase, Chain A, domain 1"/>
    <property type="match status" value="2"/>
</dbReference>
<comment type="pathway">
    <text evidence="3">Lipid metabolism; malonyl-CoA biosynthesis; malonyl-CoA from acetyl-CoA: step 1/1.</text>
</comment>
<evidence type="ECO:0000256" key="3">
    <source>
        <dbReference type="ARBA" id="ARBA00004956"/>
    </source>
</evidence>
<evidence type="ECO:0000256" key="14">
    <source>
        <dbReference type="ARBA" id="ARBA00022842"/>
    </source>
</evidence>
<dbReference type="EnsemblPlants" id="Pp3c13_14480V3.2">
    <property type="protein sequence ID" value="Pp3c13_14480V3.2"/>
    <property type="gene ID" value="Pp3c13_14480"/>
</dbReference>
<evidence type="ECO:0000256" key="16">
    <source>
        <dbReference type="ARBA" id="ARBA00023160"/>
    </source>
</evidence>
<reference evidence="28 30" key="1">
    <citation type="journal article" date="2008" name="Science">
        <title>The Physcomitrella genome reveals evolutionary insights into the conquest of land by plants.</title>
        <authorList>
            <person name="Rensing S."/>
            <person name="Lang D."/>
            <person name="Zimmer A."/>
            <person name="Terry A."/>
            <person name="Salamov A."/>
            <person name="Shapiro H."/>
            <person name="Nishiyama T."/>
            <person name="Perroud P.-F."/>
            <person name="Lindquist E."/>
            <person name="Kamisugi Y."/>
            <person name="Tanahashi T."/>
            <person name="Sakakibara K."/>
            <person name="Fujita T."/>
            <person name="Oishi K."/>
            <person name="Shin-I T."/>
            <person name="Kuroki Y."/>
            <person name="Toyoda A."/>
            <person name="Suzuki Y."/>
            <person name="Hashimoto A."/>
            <person name="Yamaguchi K."/>
            <person name="Sugano A."/>
            <person name="Kohara Y."/>
            <person name="Fujiyama A."/>
            <person name="Anterola A."/>
            <person name="Aoki S."/>
            <person name="Ashton N."/>
            <person name="Barbazuk W.B."/>
            <person name="Barker E."/>
            <person name="Bennetzen J."/>
            <person name="Bezanilla M."/>
            <person name="Blankenship R."/>
            <person name="Cho S.H."/>
            <person name="Dutcher S."/>
            <person name="Estelle M."/>
            <person name="Fawcett J.A."/>
            <person name="Gundlach H."/>
            <person name="Hanada K."/>
            <person name="Heyl A."/>
            <person name="Hicks K.A."/>
            <person name="Hugh J."/>
            <person name="Lohr M."/>
            <person name="Mayer K."/>
            <person name="Melkozernov A."/>
            <person name="Murata T."/>
            <person name="Nelson D."/>
            <person name="Pils B."/>
            <person name="Prigge M."/>
            <person name="Reiss B."/>
            <person name="Renner T."/>
            <person name="Rombauts S."/>
            <person name="Rushton P."/>
            <person name="Sanderfoot A."/>
            <person name="Schween G."/>
            <person name="Shiu S.-H."/>
            <person name="Stueber K."/>
            <person name="Theodoulou F.L."/>
            <person name="Tu H."/>
            <person name="Van de Peer Y."/>
            <person name="Verrier P.J."/>
            <person name="Waters E."/>
            <person name="Wood A."/>
            <person name="Yang L."/>
            <person name="Cove D."/>
            <person name="Cuming A."/>
            <person name="Hasebe M."/>
            <person name="Lucas S."/>
            <person name="Mishler D.B."/>
            <person name="Reski R."/>
            <person name="Grigoriev I."/>
            <person name="Quatrano R.S."/>
            <person name="Boore J.L."/>
        </authorList>
    </citation>
    <scope>NUCLEOTIDE SEQUENCE [LARGE SCALE GENOMIC DNA]</scope>
    <source>
        <strain evidence="29 30">cv. Gransden 2004</strain>
    </source>
</reference>
<feature type="domain" description="Lipoyl-binding" evidence="23">
    <location>
        <begin position="676"/>
        <end position="750"/>
    </location>
</feature>
<dbReference type="OMA" id="PTPKGHC"/>
<evidence type="ECO:0000313" key="28">
    <source>
        <dbReference type="EMBL" id="PNR42532.1"/>
    </source>
</evidence>
<dbReference type="Gene3D" id="3.30.470.20">
    <property type="entry name" value="ATP-grasp fold, B domain"/>
    <property type="match status" value="1"/>
</dbReference>
<dbReference type="FunFam" id="3.40.50.20:FF:000005">
    <property type="entry name" value="acetyl-CoA carboxylase isoform X2"/>
    <property type="match status" value="1"/>
</dbReference>
<keyword evidence="11 22" id="KW-0547">Nucleotide-binding</keyword>
<dbReference type="GeneID" id="112290690"/>
<dbReference type="GO" id="GO:0046872">
    <property type="term" value="F:metal ion binding"/>
    <property type="evidence" value="ECO:0007669"/>
    <property type="project" value="UniProtKB-KW"/>
</dbReference>
<dbReference type="UniPathway" id="UPA00655">
    <property type="reaction ID" value="UER00711"/>
</dbReference>
<dbReference type="PANTHER" id="PTHR45728:SF3">
    <property type="entry name" value="ACETYL-COA CARBOXYLASE"/>
    <property type="match status" value="1"/>
</dbReference>
<evidence type="ECO:0000256" key="5">
    <source>
        <dbReference type="ARBA" id="ARBA00022490"/>
    </source>
</evidence>
<proteinExistence type="predicted"/>
<keyword evidence="18" id="KW-0092">Biotin</keyword>
<evidence type="ECO:0000259" key="26">
    <source>
        <dbReference type="PROSITE" id="PS50980"/>
    </source>
</evidence>
<evidence type="ECO:0000313" key="30">
    <source>
        <dbReference type="Proteomes" id="UP000006727"/>
    </source>
</evidence>
<evidence type="ECO:0000256" key="21">
    <source>
        <dbReference type="ARBA" id="ARBA00048600"/>
    </source>
</evidence>
<evidence type="ECO:0000256" key="11">
    <source>
        <dbReference type="ARBA" id="ARBA00022741"/>
    </source>
</evidence>
<dbReference type="OrthoDB" id="196847at2759"/>
<evidence type="ECO:0000256" key="2">
    <source>
        <dbReference type="ARBA" id="ARBA00004514"/>
    </source>
</evidence>
<gene>
    <name evidence="29" type="primary">LOC112290690</name>
    <name evidence="28" type="ORF">PHYPA_017362</name>
</gene>
<feature type="domain" description="ATP-grasp" evidence="24">
    <location>
        <begin position="196"/>
        <end position="388"/>
    </location>
</feature>
<dbReference type="EnsemblPlants" id="Pp3c13_14480V3.1">
    <property type="protein sequence ID" value="Pp3c13_14480V3.1"/>
    <property type="gene ID" value="Pp3c13_14480"/>
</dbReference>
<dbReference type="GO" id="GO:0006633">
    <property type="term" value="P:fatty acid biosynthetic process"/>
    <property type="evidence" value="ECO:0000318"/>
    <property type="project" value="GO_Central"/>
</dbReference>
<dbReference type="SUPFAM" id="SSF56059">
    <property type="entry name" value="Glutathione synthetase ATP-binding domain-like"/>
    <property type="match status" value="1"/>
</dbReference>
<dbReference type="InterPro" id="IPR005479">
    <property type="entry name" value="CPAse_ATP-bd"/>
</dbReference>
<keyword evidence="13 22" id="KW-0067">ATP-binding</keyword>
<dbReference type="InterPro" id="IPR029045">
    <property type="entry name" value="ClpP/crotonase-like_dom_sf"/>
</dbReference>
<evidence type="ECO:0000256" key="20">
    <source>
        <dbReference type="ARBA" id="ARBA00048065"/>
    </source>
</evidence>
<feature type="domain" description="Biotin carboxylation" evidence="25">
    <location>
        <begin position="43"/>
        <end position="549"/>
    </location>
</feature>
<dbReference type="Gene3D" id="2.40.460.10">
    <property type="entry name" value="Biotin dependent carboxylase carboxyltransferase"/>
    <property type="match status" value="1"/>
</dbReference>
<evidence type="ECO:0000256" key="17">
    <source>
        <dbReference type="ARBA" id="ARBA00023211"/>
    </source>
</evidence>
<keyword evidence="7" id="KW-0021">Allosteric enzyme</keyword>
<keyword evidence="14" id="KW-0460">Magnesium</keyword>
<dbReference type="InterPro" id="IPR011053">
    <property type="entry name" value="Single_hybrid_motif"/>
</dbReference>
<dbReference type="SUPFAM" id="SSF51246">
    <property type="entry name" value="Rudiment single hybrid motif"/>
    <property type="match status" value="1"/>
</dbReference>
<dbReference type="SUPFAM" id="SSF52440">
    <property type="entry name" value="PreATP-grasp domain"/>
    <property type="match status" value="1"/>
</dbReference>
<dbReference type="Proteomes" id="UP000006727">
    <property type="component" value="Chromosome 13"/>
</dbReference>
<evidence type="ECO:0000256" key="10">
    <source>
        <dbReference type="ARBA" id="ARBA00022723"/>
    </source>
</evidence>
<comment type="cofactor">
    <cofactor evidence="1">
        <name>biotin</name>
        <dbReference type="ChEBI" id="CHEBI:57586"/>
    </cofactor>
</comment>
<dbReference type="Gene3D" id="3.40.50.20">
    <property type="match status" value="1"/>
</dbReference>
<sequence>MVALEVVRPASAVNELHKPMEKKKAVNVSPVEEYCSALGGTDPIRSILIANNGMAAVKFMRSVRSWAYESFGVERAVLLVAMATPEDMRINAEHIRMADQFVEVPGGTNNNNYANVQLIVEIAERTGVQAVWPGWGHASENPELPDSLLARGILFLGPPAGPMSALGDKIGSSLIAQAAGVPTLPWSGSNVNVPFDVCQGNIPDDLYKKACVSTTEEALISCQEVGYPAMIKASWGGGGKGIRKVHNDEEVKALFKQVQGEVPGSPIFIMKVASQSRHLEVQLLCDKYGNVAALHSRDCSVQRRHQKIIEEGPITIAPPETVKRLEQGACRLAKCVNYIGAATVEYLYSMETGEFYFLELNPRLQVEHPVTEWIAEFNLPAAQLGVAMGIPLWRMPEIRRLFGQGGGSHDSWRTVAQEAVQFDLSEVDSQKPKGHVVAVRVTSEDPDDGFKPTSGQVQELSFRSKPNVWAYFSVKSGGGIHEFSDSQFGHVFAFGETRAMAIANMVLGLKELHIRGEIRTNVDYTVDILHAPEYKENRIHTGWLDSRIAMRVRAERPPWEISVVGGALYKASRLIAARVTEYIGYLEKGQIPPKNISLVNLNISLNIEGSKYNLELTKGGPGSYLLRMNDSAVYAEAHTLRDGGLLVQLDGNSHVVYAEEEAAGTRLLIDGRTCLLQNDHDPSRLIAETPCKLMRFLVPDGSHVDADTPYAEVEVMKMCMPLMSPAAGTIKFRLTEGSAMLGGDLIASLELDDPSAVRKAQPFEGGFPPLGLPTAVAAKVHQRCADALEAARNILAGYEHDLDEVVKTLLSCLDDPQLPLLQWQECMAVLATRLPKDLKSQLDAKFREYESSFQQDGEGADFPAKALTGIIETFLAKSPEKDRVTLDRLVEPLLLLTRSYEGGREGHACSVVQTLFNGYLHVEELFNENAQADVIEGLRQQHKKDLSKVVDIVLSHQGVKMKNQLILRLMGALVYPNPAAYRDQLIRFADLNHSNYSELALRASQLLEQTKLSELRSNIARNLSELEMFTEDGGEGHHTGKRRSAIQERMEALVDAPLPVEDALVALFDHSDHTLQRRVIESYIRRLYQPYLVPGSVRMQWHRSGLIATWQFWEEYPPPTAEKLRTAKVTDDDDSRGVPRWGAMVILTSLQVLSNAVGAALKDAESILSPTTKSSAASHHNIIAGSPRRNRSFVGAPSGFGNVLHIALVGINNPMSAFQDSGDEDQINERVEKLAKALKGESLGAMLQVSGVGVVSCIIQRDEGRAPTRHCFQWSHEHHYFAEEPLLRHVEPPLSNLLELVKLKGFAGMQYAPSRNRQWYIYNATEGKTRTRRMFLRALIRQPKVNDESVGEDTRGITLVKDSITQSLQGALDELELAVHDTNGKADHIHLYLCILRAQELDDLRKENASATDEVEKVVHALEGLAHEVYSKLRARMHRLAIAGWEIRVRLKELQAANGAWRVVVSNPTGHTCIIQVYREAQDKDTGKVVYCSPFASMPGSLHGVPLSTQYKSLDIIDQKRLAARRQNTTYCYDFPLVFETVLHNSWAEAAEVAVKVKESEPIFKATELVLADSNGGWDTELVESDRLSSRNNVGMVGWLMHMRTPEFPDGRKVLIVSNDVTFSAGSFGTKEDMYFKAMTDLACREKLPLIYLAANSGARIGVAEEVRACFRIGWSEESSPDRGFKYLYLRPEDYERMSSSVIAHELRLDSGEVRWVIEDVIGKDDGLGVENLSGSGAIAGAFSKAYRETFTLTYVSGRTVGIGAYLARLGMRCIQRLDQPIILTGFSALNKLLGREVYSSHMQLGGPKVMAVNGVVHLTVADDLEGVSAILKWLSYVPSHVGGPLPCLQSADPPERPVEYCPETSCDPRAAIRGLDSNGKWLGGIFDKGSFTETLEGWAQTVVTGRARLGGIPVGIVAVETQTVMQKIPADPGQLDSHERVVPQAGQVWFPDSAQKTAQALIDFNKEGLPLFILANWRGFSGGQRDLFEGILQAGSMIVEHLRVYQQPVFVFIPKTGELRGGAWVVVDSKINSDKVEMYAEKTARGGVLEPEGMVEIKFRMRELLECMHRIDPQLIALRQELQQLKGTAPIAASDRIQQQIKAREKALTPVYKQIAIKFAELHDTPNRMAAKGVIKKVVDWTESRNFFFQRLKRRLAEESLIRQLQAAGGQEFSHSAALALIKDIFSTTSATGTREWTDDTQFLAWSKQPTGLEEHLQKLHAKHVEKELVALGSSTAALKALPQGLDALLRSVDASTRSQLVEELKRALDSLSN</sequence>
<dbReference type="InterPro" id="IPR049076">
    <property type="entry name" value="ACCA"/>
</dbReference>
<dbReference type="Gramene" id="Pp3c13_14480V3.2">
    <property type="protein sequence ID" value="Pp3c13_14480V3.2"/>
    <property type="gene ID" value="Pp3c13_14480"/>
</dbReference>
<dbReference type="STRING" id="3218.A0A2K1JLW1"/>
<dbReference type="InterPro" id="IPR011764">
    <property type="entry name" value="Biotin_carboxylation_dom"/>
</dbReference>
<dbReference type="Gramene" id="Pp3c13_14480V3.1">
    <property type="protein sequence ID" value="Pp3c13_14480V3.1"/>
    <property type="gene ID" value="Pp3c13_14480"/>
</dbReference>
<evidence type="ECO:0000256" key="13">
    <source>
        <dbReference type="ARBA" id="ARBA00022840"/>
    </source>
</evidence>
<evidence type="ECO:0000256" key="22">
    <source>
        <dbReference type="PROSITE-ProRule" id="PRU00409"/>
    </source>
</evidence>
<comment type="catalytic activity">
    <reaction evidence="20">
        <text>hydrogencarbonate + acetyl-CoA + ATP = malonyl-CoA + ADP + phosphate + H(+)</text>
        <dbReference type="Rhea" id="RHEA:11308"/>
        <dbReference type="ChEBI" id="CHEBI:15378"/>
        <dbReference type="ChEBI" id="CHEBI:17544"/>
        <dbReference type="ChEBI" id="CHEBI:30616"/>
        <dbReference type="ChEBI" id="CHEBI:43474"/>
        <dbReference type="ChEBI" id="CHEBI:57288"/>
        <dbReference type="ChEBI" id="CHEBI:57384"/>
        <dbReference type="ChEBI" id="CHEBI:456216"/>
        <dbReference type="EC" id="6.4.1.2"/>
    </reaction>
</comment>
<dbReference type="PROSITE" id="PS00867">
    <property type="entry name" value="CPSASE_2"/>
    <property type="match status" value="1"/>
</dbReference>
<feature type="domain" description="CoA carboxyltransferase N-terminal" evidence="26">
    <location>
        <begin position="1510"/>
        <end position="1850"/>
    </location>
</feature>
<dbReference type="InterPro" id="IPR005481">
    <property type="entry name" value="BC-like_N"/>
</dbReference>
<dbReference type="Gene3D" id="3.30.1490.20">
    <property type="entry name" value="ATP-grasp fold, A domain"/>
    <property type="match status" value="1"/>
</dbReference>
<keyword evidence="10" id="KW-0479">Metal-binding</keyword>
<dbReference type="InterPro" id="IPR013537">
    <property type="entry name" value="AcCoA_COase_cen"/>
</dbReference>
<evidence type="ECO:0000256" key="12">
    <source>
        <dbReference type="ARBA" id="ARBA00022832"/>
    </source>
</evidence>
<dbReference type="Pfam" id="PF02786">
    <property type="entry name" value="CPSase_L_D2"/>
    <property type="match status" value="1"/>
</dbReference>
<comment type="subunit">
    <text evidence="4">Homodimer.</text>
</comment>
<dbReference type="PaxDb" id="3218-PP1S158_40V6.1"/>
<evidence type="ECO:0000256" key="6">
    <source>
        <dbReference type="ARBA" id="ARBA00022516"/>
    </source>
</evidence>
<dbReference type="Pfam" id="PF21385">
    <property type="entry name" value="ACCA_BT"/>
    <property type="match status" value="1"/>
</dbReference>
<evidence type="ECO:0000256" key="9">
    <source>
        <dbReference type="ARBA" id="ARBA00022598"/>
    </source>
</evidence>
<dbReference type="PROSITE" id="PS50989">
    <property type="entry name" value="COA_CT_CTER"/>
    <property type="match status" value="1"/>
</dbReference>
<dbReference type="Pfam" id="PF02785">
    <property type="entry name" value="Biotin_carb_C"/>
    <property type="match status" value="1"/>
</dbReference>
<dbReference type="CDD" id="cd06850">
    <property type="entry name" value="biotinyl_domain"/>
    <property type="match status" value="1"/>
</dbReference>
<dbReference type="InterPro" id="IPR049074">
    <property type="entry name" value="ACCA_BT"/>
</dbReference>
<keyword evidence="16" id="KW-0275">Fatty acid biosynthesis</keyword>
<evidence type="ECO:0000256" key="19">
    <source>
        <dbReference type="ARBA" id="ARBA00023268"/>
    </source>
</evidence>
<dbReference type="Pfam" id="PF00289">
    <property type="entry name" value="Biotin_carb_N"/>
    <property type="match status" value="1"/>
</dbReference>
<dbReference type="FunFam" id="2.40.50.100:FF:000005">
    <property type="entry name" value="Acetyl-CoA carboxylase 1"/>
    <property type="match status" value="1"/>
</dbReference>
<dbReference type="PROSITE" id="PS50980">
    <property type="entry name" value="COA_CT_NTER"/>
    <property type="match status" value="1"/>
</dbReference>
<evidence type="ECO:0000256" key="18">
    <source>
        <dbReference type="ARBA" id="ARBA00023267"/>
    </source>
</evidence>
<evidence type="ECO:0000259" key="24">
    <source>
        <dbReference type="PROSITE" id="PS50975"/>
    </source>
</evidence>
<keyword evidence="8" id="KW-0597">Phosphoprotein</keyword>
<dbReference type="Pfam" id="PF01039">
    <property type="entry name" value="Carboxyl_trans"/>
    <property type="match status" value="1"/>
</dbReference>
<dbReference type="PROSITE" id="PS50968">
    <property type="entry name" value="BIOTINYL_LIPOYL"/>
    <property type="match status" value="1"/>
</dbReference>
<keyword evidence="5" id="KW-0963">Cytoplasm</keyword>
<keyword evidence="30" id="KW-1185">Reference proteome</keyword>